<accession>A0A4Z0H8P5</accession>
<name>A0A4Z0H8P5_9ACTN</name>
<keyword evidence="2" id="KW-1185">Reference proteome</keyword>
<dbReference type="RefSeq" id="WP_135339315.1">
    <property type="nucleotide sequence ID" value="NZ_JBHLTX010000052.1"/>
</dbReference>
<organism evidence="1 2">
    <name type="scientific">Streptomyces palmae</name>
    <dbReference type="NCBI Taxonomy" id="1701085"/>
    <lineage>
        <taxon>Bacteria</taxon>
        <taxon>Bacillati</taxon>
        <taxon>Actinomycetota</taxon>
        <taxon>Actinomycetes</taxon>
        <taxon>Kitasatosporales</taxon>
        <taxon>Streptomycetaceae</taxon>
        <taxon>Streptomyces</taxon>
    </lineage>
</organism>
<gene>
    <name evidence="1" type="ORF">E4099_13720</name>
</gene>
<dbReference type="AlphaFoldDB" id="A0A4Z0H8P5"/>
<protein>
    <submittedName>
        <fullName evidence="1">Uncharacterized protein</fullName>
    </submittedName>
</protein>
<sequence length="171" mass="19308">MGRFWDSFTGTRHPDGDAAVSSPAELRAALLALGGPKVPFTVREALPAEKADLVAEWRIQEPAWHTFFARSRLDRQLRISMRLDPEKHEVRSLDEQWEVTWVGHTPQVAASRAYGSGSATTVSKQWTYEKGPDGRRRRVETFGFDSRAMKDPLRTAVLGAGWTWRGAVFRL</sequence>
<reference evidence="1 2" key="1">
    <citation type="submission" date="2019-03" db="EMBL/GenBank/DDBJ databases">
        <authorList>
            <person name="Gonzalez-Pimentel J.L."/>
        </authorList>
    </citation>
    <scope>NUCLEOTIDE SEQUENCE [LARGE SCALE GENOMIC DNA]</scope>
    <source>
        <strain evidence="1 2">JCM 31289</strain>
    </source>
</reference>
<evidence type="ECO:0000313" key="1">
    <source>
        <dbReference type="EMBL" id="TGB09432.1"/>
    </source>
</evidence>
<dbReference type="EMBL" id="SRID01000104">
    <property type="protein sequence ID" value="TGB09432.1"/>
    <property type="molecule type" value="Genomic_DNA"/>
</dbReference>
<comment type="caution">
    <text evidence="1">The sequence shown here is derived from an EMBL/GenBank/DDBJ whole genome shotgun (WGS) entry which is preliminary data.</text>
</comment>
<proteinExistence type="predicted"/>
<evidence type="ECO:0000313" key="2">
    <source>
        <dbReference type="Proteomes" id="UP000297948"/>
    </source>
</evidence>
<dbReference type="OrthoDB" id="4299760at2"/>
<dbReference type="Proteomes" id="UP000297948">
    <property type="component" value="Unassembled WGS sequence"/>
</dbReference>